<dbReference type="KEGG" id="ccar:122140048"/>
<dbReference type="GeneID" id="122140048"/>
<dbReference type="Proteomes" id="UP001155660">
    <property type="component" value="Chromosome B16"/>
</dbReference>
<dbReference type="InterPro" id="IPR015631">
    <property type="entry name" value="CD2/SLAM_rcpt"/>
</dbReference>
<dbReference type="PANTHER" id="PTHR12080">
    <property type="entry name" value="SIGNALING LYMPHOCYTIC ACTIVATION MOLECULE"/>
    <property type="match status" value="1"/>
</dbReference>
<name>A0A9Q9X9G4_CYPCA</name>
<dbReference type="GO" id="GO:0005911">
    <property type="term" value="C:cell-cell junction"/>
    <property type="evidence" value="ECO:0007669"/>
    <property type="project" value="TreeGrafter"/>
</dbReference>
<evidence type="ECO:0000256" key="3">
    <source>
        <dbReference type="ARBA" id="ARBA00023136"/>
    </source>
</evidence>
<comment type="subcellular location">
    <subcellularLocation>
        <location evidence="1">Membrane</location>
    </subcellularLocation>
</comment>
<evidence type="ECO:0000256" key="2">
    <source>
        <dbReference type="ARBA" id="ARBA00022729"/>
    </source>
</evidence>
<dbReference type="AlphaFoldDB" id="A0A9Q9X9G4"/>
<dbReference type="OrthoDB" id="8841032at2759"/>
<keyword evidence="5" id="KW-1133">Transmembrane helix</keyword>
<organism evidence="6">
    <name type="scientific">Cyprinus carpio</name>
    <name type="common">Common carp</name>
    <dbReference type="NCBI Taxonomy" id="7962"/>
    <lineage>
        <taxon>Eukaryota</taxon>
        <taxon>Metazoa</taxon>
        <taxon>Chordata</taxon>
        <taxon>Craniata</taxon>
        <taxon>Vertebrata</taxon>
        <taxon>Euteleostomi</taxon>
        <taxon>Actinopterygii</taxon>
        <taxon>Neopterygii</taxon>
        <taxon>Teleostei</taxon>
        <taxon>Ostariophysi</taxon>
        <taxon>Cypriniformes</taxon>
        <taxon>Cyprinidae</taxon>
        <taxon>Cyprininae</taxon>
        <taxon>Cyprinus</taxon>
    </lineage>
</organism>
<keyword evidence="4" id="KW-0325">Glycoprotein</keyword>
<dbReference type="RefSeq" id="XP_042597690.1">
    <property type="nucleotide sequence ID" value="XM_042741756.1"/>
</dbReference>
<keyword evidence="3 5" id="KW-0472">Membrane</keyword>
<keyword evidence="5" id="KW-0812">Transmembrane</keyword>
<protein>
    <submittedName>
        <fullName evidence="6">Uncharacterized protein LOC122140048</fullName>
    </submittedName>
</protein>
<dbReference type="GO" id="GO:0016020">
    <property type="term" value="C:membrane"/>
    <property type="evidence" value="ECO:0007669"/>
    <property type="project" value="UniProtKB-SubCell"/>
</dbReference>
<keyword evidence="2" id="KW-0732">Signal</keyword>
<feature type="transmembrane region" description="Helical" evidence="5">
    <location>
        <begin position="225"/>
        <end position="248"/>
    </location>
</feature>
<accession>A0A9Q9X9G4</accession>
<reference evidence="6" key="1">
    <citation type="submission" date="2025-08" db="UniProtKB">
        <authorList>
            <consortium name="RefSeq"/>
        </authorList>
    </citation>
    <scope>IDENTIFICATION</scope>
    <source>
        <tissue evidence="6">Muscle</tissue>
    </source>
</reference>
<dbReference type="PANTHER" id="PTHR12080:SF108">
    <property type="entry name" value="VASCULAR ENDOTHELIAL GROWTH FACTOR RECEPTOR 1"/>
    <property type="match status" value="1"/>
</dbReference>
<gene>
    <name evidence="6" type="primary">LOC122140048</name>
</gene>
<evidence type="ECO:0000256" key="4">
    <source>
        <dbReference type="ARBA" id="ARBA00023180"/>
    </source>
</evidence>
<sequence length="269" mass="30240">MRADMELRLQRFIRTVLLLHICWLWSGQCLSVHFTNQQLLYVIRGQTLILHAQIELLDGEHVNKVTWDHVAKTSGMSSTLAEFPPKASDGRVTLEQQGATLKVPDFQAADAGVYTVTVTDQSGQRQSAQQTVQEYLAVHHVSVMVNVSHWVLHCMEAWGTEPIFTWLHEKVMVTEKVGHVSADGTSLHVSGGSFCGHFTCVVSNKLGHSSATYSAEACENTNRSMTAIVVFLLLILMLAAASLAFILWRRHRRGYNRRERLREPCEETL</sequence>
<evidence type="ECO:0000313" key="6">
    <source>
        <dbReference type="RefSeq" id="XP_042597690.1"/>
    </source>
</evidence>
<proteinExistence type="predicted"/>
<evidence type="ECO:0000256" key="5">
    <source>
        <dbReference type="SAM" id="Phobius"/>
    </source>
</evidence>
<evidence type="ECO:0000256" key="1">
    <source>
        <dbReference type="ARBA" id="ARBA00004370"/>
    </source>
</evidence>